<accession>A0ABS2IYR4</accession>
<feature type="region of interest" description="Disordered" evidence="1">
    <location>
        <begin position="92"/>
        <end position="113"/>
    </location>
</feature>
<organism evidence="2 3">
    <name type="scientific">Micromonospora humida</name>
    <dbReference type="NCBI Taxonomy" id="2809018"/>
    <lineage>
        <taxon>Bacteria</taxon>
        <taxon>Bacillati</taxon>
        <taxon>Actinomycetota</taxon>
        <taxon>Actinomycetes</taxon>
        <taxon>Micromonosporales</taxon>
        <taxon>Micromonosporaceae</taxon>
        <taxon>Micromonospora</taxon>
    </lineage>
</organism>
<dbReference type="Proteomes" id="UP001518872">
    <property type="component" value="Unassembled WGS sequence"/>
</dbReference>
<evidence type="ECO:0000313" key="2">
    <source>
        <dbReference type="EMBL" id="MBM7079430.1"/>
    </source>
</evidence>
<comment type="caution">
    <text evidence="2">The sequence shown here is derived from an EMBL/GenBank/DDBJ whole genome shotgun (WGS) entry which is preliminary data.</text>
</comment>
<protein>
    <recommendedName>
        <fullName evidence="4">TetR family transcriptional regulator</fullName>
    </recommendedName>
</protein>
<name>A0ABS2IYR4_9ACTN</name>
<evidence type="ECO:0000256" key="1">
    <source>
        <dbReference type="SAM" id="MobiDB-lite"/>
    </source>
</evidence>
<dbReference type="EMBL" id="JAFEUC010000013">
    <property type="protein sequence ID" value="MBM7079430.1"/>
    <property type="molecule type" value="Genomic_DNA"/>
</dbReference>
<evidence type="ECO:0008006" key="4">
    <source>
        <dbReference type="Google" id="ProtNLM"/>
    </source>
</evidence>
<keyword evidence="3" id="KW-1185">Reference proteome</keyword>
<sequence>MLLISATRAGRELVSDELFTRLARRIAHDHPELSPDLPPRIVDQALAFLGACAVTTEPIGPSEIVDIGWHTFILHTRDYADFCQRTAGRFIHHEPEPTSDDPPPSSPEPIGAPLSRTISAIVAAGFTLDRTLWAGVAIECTQCHAGCTDSPTR</sequence>
<evidence type="ECO:0000313" key="3">
    <source>
        <dbReference type="Proteomes" id="UP001518872"/>
    </source>
</evidence>
<proteinExistence type="predicted"/>
<reference evidence="2 3" key="1">
    <citation type="submission" date="2021-02" db="EMBL/GenBank/DDBJ databases">
        <authorList>
            <person name="Ra J.-S."/>
        </authorList>
    </citation>
    <scope>NUCLEOTIDE SEQUENCE [LARGE SCALE GENOMIC DNA]</scope>
    <source>
        <strain evidence="2 3">MMS20-R1-14</strain>
    </source>
</reference>
<gene>
    <name evidence="2" type="ORF">JQX11_24240</name>
</gene>